<accession>A0A9P3GBU8</accession>
<evidence type="ECO:0000256" key="8">
    <source>
        <dbReference type="PROSITE-ProRule" id="PRU00266"/>
    </source>
</evidence>
<dbReference type="PROSITE" id="PS50142">
    <property type="entry name" value="RNASE_3_2"/>
    <property type="match status" value="1"/>
</dbReference>
<dbReference type="GO" id="GO:0003735">
    <property type="term" value="F:structural constituent of ribosome"/>
    <property type="evidence" value="ECO:0007669"/>
    <property type="project" value="TreeGrafter"/>
</dbReference>
<dbReference type="EMBL" id="BPQB01000019">
    <property type="protein sequence ID" value="GJE91020.1"/>
    <property type="molecule type" value="Genomic_DNA"/>
</dbReference>
<dbReference type="InterPro" id="IPR044443">
    <property type="entry name" value="Ribosomal_mL44_DSRM_fung"/>
</dbReference>
<dbReference type="CDD" id="cd19873">
    <property type="entry name" value="DSRM_MRPL3_like"/>
    <property type="match status" value="1"/>
</dbReference>
<feature type="domain" description="RNase III" evidence="11">
    <location>
        <begin position="66"/>
        <end position="205"/>
    </location>
</feature>
<evidence type="ECO:0000259" key="10">
    <source>
        <dbReference type="PROSITE" id="PS50137"/>
    </source>
</evidence>
<protein>
    <recommendedName>
        <fullName evidence="7">Large ribosomal subunit protein mL44</fullName>
    </recommendedName>
</protein>
<evidence type="ECO:0000256" key="7">
    <source>
        <dbReference type="ARBA" id="ARBA00035187"/>
    </source>
</evidence>
<dbReference type="GO" id="GO:0005739">
    <property type="term" value="C:mitochondrion"/>
    <property type="evidence" value="ECO:0007669"/>
    <property type="project" value="TreeGrafter"/>
</dbReference>
<keyword evidence="3" id="KW-0689">Ribosomal protein</keyword>
<dbReference type="Pfam" id="PF22892">
    <property type="entry name" value="DSRM_MRPL44"/>
    <property type="match status" value="1"/>
</dbReference>
<dbReference type="PANTHER" id="PTHR11207">
    <property type="entry name" value="RIBONUCLEASE III"/>
    <property type="match status" value="1"/>
</dbReference>
<organism evidence="12 13">
    <name type="scientific">Phanerochaete sordida</name>
    <dbReference type="NCBI Taxonomy" id="48140"/>
    <lineage>
        <taxon>Eukaryota</taxon>
        <taxon>Fungi</taxon>
        <taxon>Dikarya</taxon>
        <taxon>Basidiomycota</taxon>
        <taxon>Agaricomycotina</taxon>
        <taxon>Agaricomycetes</taxon>
        <taxon>Polyporales</taxon>
        <taxon>Phanerochaetaceae</taxon>
        <taxon>Phanerochaete</taxon>
    </lineage>
</organism>
<keyword evidence="4" id="KW-0496">Mitochondrion</keyword>
<keyword evidence="2 8" id="KW-0694">RNA-binding</keyword>
<dbReference type="GO" id="GO:0003725">
    <property type="term" value="F:double-stranded RNA binding"/>
    <property type="evidence" value="ECO:0007669"/>
    <property type="project" value="InterPro"/>
</dbReference>
<dbReference type="Gene3D" id="1.10.1520.10">
    <property type="entry name" value="Ribonuclease III domain"/>
    <property type="match status" value="2"/>
</dbReference>
<dbReference type="GO" id="GO:0004525">
    <property type="term" value="F:ribonuclease III activity"/>
    <property type="evidence" value="ECO:0007669"/>
    <property type="project" value="InterPro"/>
</dbReference>
<dbReference type="Proteomes" id="UP000703269">
    <property type="component" value="Unassembled WGS sequence"/>
</dbReference>
<keyword evidence="13" id="KW-1185">Reference proteome</keyword>
<dbReference type="CDD" id="cd00593">
    <property type="entry name" value="RIBOc"/>
    <property type="match status" value="1"/>
</dbReference>
<dbReference type="OrthoDB" id="67027at2759"/>
<dbReference type="SUPFAM" id="SSF54768">
    <property type="entry name" value="dsRNA-binding domain-like"/>
    <property type="match status" value="1"/>
</dbReference>
<feature type="domain" description="DRBM" evidence="10">
    <location>
        <begin position="232"/>
        <end position="302"/>
    </location>
</feature>
<dbReference type="InterPro" id="IPR000999">
    <property type="entry name" value="RNase_III_dom"/>
</dbReference>
<feature type="region of interest" description="Disordered" evidence="9">
    <location>
        <begin position="349"/>
        <end position="369"/>
    </location>
</feature>
<evidence type="ECO:0000313" key="13">
    <source>
        <dbReference type="Proteomes" id="UP000703269"/>
    </source>
</evidence>
<dbReference type="InterPro" id="IPR044444">
    <property type="entry name" value="Ribosomal_mL44_DSRM_metazoa"/>
</dbReference>
<evidence type="ECO:0000256" key="3">
    <source>
        <dbReference type="ARBA" id="ARBA00022980"/>
    </source>
</evidence>
<keyword evidence="5" id="KW-0687">Ribonucleoprotein</keyword>
<dbReference type="PANTHER" id="PTHR11207:SF32">
    <property type="entry name" value="LARGE RIBOSOMAL SUBUNIT PROTEIN ML44"/>
    <property type="match status" value="1"/>
</dbReference>
<dbReference type="InterPro" id="IPR014720">
    <property type="entry name" value="dsRBD_dom"/>
</dbReference>
<dbReference type="InterPro" id="IPR036389">
    <property type="entry name" value="RNase_III_sf"/>
</dbReference>
<sequence>MAHVQKRLASTAAKLATVSTSHLKAFPPKEAVVLKPSSSKAKTEHTPNFFDAETWASLQPPNPASLSAFAHRIGLAKVLANPAEAVQQACTHPSFLALYAKHRPNDPVPATNANLASLGNSLLGLFATEHVNSTFPHLPTRVMKAAVSAYVGPTTCANIAKEMGAGQVLRWKRIPNTPTRPAILHADALSSVPRALTALVYQNHGLISARRFVQRFFLSREVDLRSMIKFRDPKVALQETVAKFGRERPVSRLLRETGRLSNSPVYVVGIYSGADQLGEGFGSSLKMAEYRAAEDALLRLYLTRQPPHLVQLPTSTFPDARGDIFSAQGTTAAYTPVTMTDTEIKYGSADRTGFRTPGAARASLEEDVD</sequence>
<comment type="subcellular location">
    <subcellularLocation>
        <location evidence="1">Mitochondrion</location>
    </subcellularLocation>
</comment>
<dbReference type="Pfam" id="PF14622">
    <property type="entry name" value="Ribonucleas_3_3"/>
    <property type="match status" value="1"/>
</dbReference>
<dbReference type="GO" id="GO:0006396">
    <property type="term" value="P:RNA processing"/>
    <property type="evidence" value="ECO:0007669"/>
    <property type="project" value="InterPro"/>
</dbReference>
<comment type="similarity">
    <text evidence="6">Belongs to the ribonuclease III family. Mitochondrion-specific ribosomal protein mL44 subfamily.</text>
</comment>
<gene>
    <name evidence="12" type="ORF">PsYK624_071680</name>
</gene>
<evidence type="ECO:0000256" key="5">
    <source>
        <dbReference type="ARBA" id="ARBA00023274"/>
    </source>
</evidence>
<evidence type="ECO:0000256" key="6">
    <source>
        <dbReference type="ARBA" id="ARBA00024034"/>
    </source>
</evidence>
<evidence type="ECO:0000259" key="11">
    <source>
        <dbReference type="PROSITE" id="PS50142"/>
    </source>
</evidence>
<evidence type="ECO:0000256" key="4">
    <source>
        <dbReference type="ARBA" id="ARBA00023128"/>
    </source>
</evidence>
<evidence type="ECO:0000256" key="9">
    <source>
        <dbReference type="SAM" id="MobiDB-lite"/>
    </source>
</evidence>
<proteinExistence type="inferred from homology"/>
<dbReference type="PROSITE" id="PS50137">
    <property type="entry name" value="DS_RBD"/>
    <property type="match status" value="1"/>
</dbReference>
<reference evidence="12 13" key="1">
    <citation type="submission" date="2021-08" db="EMBL/GenBank/DDBJ databases">
        <title>Draft Genome Sequence of Phanerochaete sordida strain YK-624.</title>
        <authorList>
            <person name="Mori T."/>
            <person name="Dohra H."/>
            <person name="Suzuki T."/>
            <person name="Kawagishi H."/>
            <person name="Hirai H."/>
        </authorList>
    </citation>
    <scope>NUCLEOTIDE SEQUENCE [LARGE SCALE GENOMIC DNA]</scope>
    <source>
        <strain evidence="12 13">YK-624</strain>
    </source>
</reference>
<dbReference type="SMART" id="SM00358">
    <property type="entry name" value="DSRM"/>
    <property type="match status" value="1"/>
</dbReference>
<comment type="caution">
    <text evidence="12">The sequence shown here is derived from an EMBL/GenBank/DDBJ whole genome shotgun (WGS) entry which is preliminary data.</text>
</comment>
<dbReference type="AlphaFoldDB" id="A0A9P3GBU8"/>
<evidence type="ECO:0000256" key="1">
    <source>
        <dbReference type="ARBA" id="ARBA00004173"/>
    </source>
</evidence>
<dbReference type="SUPFAM" id="SSF69065">
    <property type="entry name" value="RNase III domain-like"/>
    <property type="match status" value="1"/>
</dbReference>
<evidence type="ECO:0000313" key="12">
    <source>
        <dbReference type="EMBL" id="GJE91020.1"/>
    </source>
</evidence>
<dbReference type="SMART" id="SM00535">
    <property type="entry name" value="RIBOc"/>
    <property type="match status" value="1"/>
</dbReference>
<name>A0A9P3GBU8_9APHY</name>
<dbReference type="Gene3D" id="3.30.160.20">
    <property type="match status" value="1"/>
</dbReference>
<evidence type="ECO:0000256" key="2">
    <source>
        <dbReference type="ARBA" id="ARBA00022884"/>
    </source>
</evidence>